<dbReference type="AlphaFoldDB" id="A0A645IE22"/>
<comment type="caution">
    <text evidence="1">The sequence shown here is derived from an EMBL/GenBank/DDBJ whole genome shotgun (WGS) entry which is preliminary data.</text>
</comment>
<sequence>MSALAPLSDIVFTIPCQSVSITDFYATPFSVINIIVILLSQIDKEGSISHLNKFEGIAKDYGFYF</sequence>
<evidence type="ECO:0000313" key="1">
    <source>
        <dbReference type="EMBL" id="MPN49370.1"/>
    </source>
</evidence>
<proteinExistence type="predicted"/>
<reference evidence="1" key="1">
    <citation type="submission" date="2019-08" db="EMBL/GenBank/DDBJ databases">
        <authorList>
            <person name="Kucharzyk K."/>
            <person name="Murdoch R.W."/>
            <person name="Higgins S."/>
            <person name="Loffler F."/>
        </authorList>
    </citation>
    <scope>NUCLEOTIDE SEQUENCE</scope>
</reference>
<evidence type="ECO:0008006" key="2">
    <source>
        <dbReference type="Google" id="ProtNLM"/>
    </source>
</evidence>
<gene>
    <name evidence="1" type="ORF">SDC9_196990</name>
</gene>
<name>A0A645IE22_9ZZZZ</name>
<dbReference type="EMBL" id="VSSQ01112555">
    <property type="protein sequence ID" value="MPN49370.1"/>
    <property type="molecule type" value="Genomic_DNA"/>
</dbReference>
<protein>
    <recommendedName>
        <fullName evidence="2">SIS domain-containing protein</fullName>
    </recommendedName>
</protein>
<accession>A0A645IE22</accession>
<organism evidence="1">
    <name type="scientific">bioreactor metagenome</name>
    <dbReference type="NCBI Taxonomy" id="1076179"/>
    <lineage>
        <taxon>unclassified sequences</taxon>
        <taxon>metagenomes</taxon>
        <taxon>ecological metagenomes</taxon>
    </lineage>
</organism>